<comment type="caution">
    <text evidence="3">The sequence shown here is derived from an EMBL/GenBank/DDBJ whole genome shotgun (WGS) entry which is preliminary data.</text>
</comment>
<dbReference type="PANTHER" id="PTHR33055">
    <property type="entry name" value="TRANSPOSASE FOR INSERTION SEQUENCE ELEMENT IS1111A"/>
    <property type="match status" value="1"/>
</dbReference>
<dbReference type="EMBL" id="BMPP01000034">
    <property type="protein sequence ID" value="GGK42736.1"/>
    <property type="molecule type" value="Genomic_DNA"/>
</dbReference>
<dbReference type="Proteomes" id="UP000647587">
    <property type="component" value="Unassembled WGS sequence"/>
</dbReference>
<dbReference type="InterPro" id="IPR003346">
    <property type="entry name" value="Transposase_20"/>
</dbReference>
<evidence type="ECO:0000313" key="4">
    <source>
        <dbReference type="Proteomes" id="UP000647587"/>
    </source>
</evidence>
<dbReference type="InterPro" id="IPR047650">
    <property type="entry name" value="Transpos_IS110"/>
</dbReference>
<dbReference type="PANTHER" id="PTHR33055:SF13">
    <property type="entry name" value="TRANSPOSASE"/>
    <property type="match status" value="1"/>
</dbReference>
<evidence type="ECO:0000259" key="2">
    <source>
        <dbReference type="Pfam" id="PF02371"/>
    </source>
</evidence>
<reference evidence="4" key="1">
    <citation type="journal article" date="2019" name="Int. J. Syst. Evol. Microbiol.">
        <title>The Global Catalogue of Microorganisms (GCM) 10K type strain sequencing project: providing services to taxonomists for standard genome sequencing and annotation.</title>
        <authorList>
            <consortium name="The Broad Institute Genomics Platform"/>
            <consortium name="The Broad Institute Genome Sequencing Center for Infectious Disease"/>
            <person name="Wu L."/>
            <person name="Ma J."/>
        </authorList>
    </citation>
    <scope>NUCLEOTIDE SEQUENCE [LARGE SCALE GENOMIC DNA]</scope>
    <source>
        <strain evidence="4">JCM 30331</strain>
    </source>
</reference>
<accession>A0ABQ2F5H0</accession>
<feature type="domain" description="Transposase IS116/IS110/IS902 C-terminal" evidence="2">
    <location>
        <begin position="173"/>
        <end position="256"/>
    </location>
</feature>
<dbReference type="InterPro" id="IPR002525">
    <property type="entry name" value="Transp_IS110-like_N"/>
</dbReference>
<feature type="domain" description="Transposase IS110-like N-terminal" evidence="1">
    <location>
        <begin position="10"/>
        <end position="131"/>
    </location>
</feature>
<organism evidence="3 4">
    <name type="scientific">Deinococcus malanensis</name>
    <dbReference type="NCBI Taxonomy" id="1706855"/>
    <lineage>
        <taxon>Bacteria</taxon>
        <taxon>Thermotogati</taxon>
        <taxon>Deinococcota</taxon>
        <taxon>Deinococci</taxon>
        <taxon>Deinococcales</taxon>
        <taxon>Deinococcaceae</taxon>
        <taxon>Deinococcus</taxon>
    </lineage>
</organism>
<protein>
    <submittedName>
        <fullName evidence="3">IS110 family transposase</fullName>
    </submittedName>
</protein>
<evidence type="ECO:0000313" key="3">
    <source>
        <dbReference type="EMBL" id="GGK42736.1"/>
    </source>
</evidence>
<dbReference type="Pfam" id="PF01548">
    <property type="entry name" value="DEDD_Tnp_IS110"/>
    <property type="match status" value="1"/>
</dbReference>
<evidence type="ECO:0000259" key="1">
    <source>
        <dbReference type="Pfam" id="PF01548"/>
    </source>
</evidence>
<name>A0ABQ2F5H0_9DEIO</name>
<proteinExistence type="predicted"/>
<sequence>MVIPTGERLAVSNDPDGLATLVQQLSLEAPTLVVCEATGGWERPLVAACVEAGLPIRTLNPWQVRDFAKATGRLAKTDQIDAQVLACFAQAIRPEVRPVSDAATRHLQALVRRRRQLVGWMTAERNQLSSCQDDRIRSSISGLLAHLADLCAALERDLLQAVKGDPLWGHHFELLCSAPGVGPIVAVTLIAALPELGQLSRREVTALVGVAPFNQNSGQRRGQRGIWGGRAELRTTLYMATLVAIRFNPAIRAYYEQLLDRGKRKMVALIACVRKLLVCLNAMLKTEQPWRHPVPPAVLLR</sequence>
<dbReference type="NCBIfam" id="NF033542">
    <property type="entry name" value="transpos_IS110"/>
    <property type="match status" value="1"/>
</dbReference>
<gene>
    <name evidence="3" type="ORF">GCM10008955_40640</name>
</gene>
<keyword evidence="4" id="KW-1185">Reference proteome</keyword>
<dbReference type="Pfam" id="PF02371">
    <property type="entry name" value="Transposase_20"/>
    <property type="match status" value="1"/>
</dbReference>